<organism evidence="2 3">
    <name type="scientific">Halopseudomonas formosensis</name>
    <dbReference type="NCBI Taxonomy" id="1002526"/>
    <lineage>
        <taxon>Bacteria</taxon>
        <taxon>Pseudomonadati</taxon>
        <taxon>Pseudomonadota</taxon>
        <taxon>Gammaproteobacteria</taxon>
        <taxon>Pseudomonadales</taxon>
        <taxon>Pseudomonadaceae</taxon>
        <taxon>Halopseudomonas</taxon>
    </lineage>
</organism>
<reference evidence="2 3" key="1">
    <citation type="submission" date="2016-10" db="EMBL/GenBank/DDBJ databases">
        <authorList>
            <person name="de Groot N.N."/>
        </authorList>
    </citation>
    <scope>NUCLEOTIDE SEQUENCE [LARGE SCALE GENOMIC DNA]</scope>
    <source>
        <strain evidence="2 3">JCM 18415</strain>
    </source>
</reference>
<feature type="chain" id="PRO_5017184541" description="Argininosuccinate lyase" evidence="1">
    <location>
        <begin position="22"/>
        <end position="109"/>
    </location>
</feature>
<dbReference type="Proteomes" id="UP000242815">
    <property type="component" value="Unassembled WGS sequence"/>
</dbReference>
<evidence type="ECO:0008006" key="4">
    <source>
        <dbReference type="Google" id="ProtNLM"/>
    </source>
</evidence>
<evidence type="ECO:0000256" key="1">
    <source>
        <dbReference type="SAM" id="SignalP"/>
    </source>
</evidence>
<dbReference type="OrthoDB" id="4736977at2"/>
<sequence>MRLYRLALAALIMLFASTALAADYYVDITNRTGYTIMYMYVSPAKSKSWEEDVLGNDVMRNGTTQRVNLRGYNSPIFDIQLKDEDGDTYTFWKVDVSRQDITVTLDDLD</sequence>
<dbReference type="AlphaFoldDB" id="A0A1I6C3M7"/>
<protein>
    <recommendedName>
        <fullName evidence="4">Argininosuccinate lyase</fullName>
    </recommendedName>
</protein>
<dbReference type="RefSeq" id="WP_090540451.1">
    <property type="nucleotide sequence ID" value="NZ_FOYD01000012.1"/>
</dbReference>
<evidence type="ECO:0000313" key="2">
    <source>
        <dbReference type="EMBL" id="SFQ87737.1"/>
    </source>
</evidence>
<name>A0A1I6C3M7_9GAMM</name>
<dbReference type="EMBL" id="FOYD01000012">
    <property type="protein sequence ID" value="SFQ87737.1"/>
    <property type="molecule type" value="Genomic_DNA"/>
</dbReference>
<accession>A0A1I6C3M7</accession>
<evidence type="ECO:0000313" key="3">
    <source>
        <dbReference type="Proteomes" id="UP000242815"/>
    </source>
</evidence>
<keyword evidence="1" id="KW-0732">Signal</keyword>
<gene>
    <name evidence="2" type="ORF">SAMN05216578_1123</name>
</gene>
<feature type="signal peptide" evidence="1">
    <location>
        <begin position="1"/>
        <end position="21"/>
    </location>
</feature>
<proteinExistence type="predicted"/>